<dbReference type="GO" id="GO:0005743">
    <property type="term" value="C:mitochondrial inner membrane"/>
    <property type="evidence" value="ECO:0007669"/>
    <property type="project" value="UniProtKB-SubCell"/>
</dbReference>
<dbReference type="EC" id="1.3.5.2" evidence="4 16"/>
<organism evidence="18 19">
    <name type="scientific">Oedothorax gibbosus</name>
    <dbReference type="NCBI Taxonomy" id="931172"/>
    <lineage>
        <taxon>Eukaryota</taxon>
        <taxon>Metazoa</taxon>
        <taxon>Ecdysozoa</taxon>
        <taxon>Arthropoda</taxon>
        <taxon>Chelicerata</taxon>
        <taxon>Arachnida</taxon>
        <taxon>Araneae</taxon>
        <taxon>Araneomorphae</taxon>
        <taxon>Entelegynae</taxon>
        <taxon>Araneoidea</taxon>
        <taxon>Linyphiidae</taxon>
        <taxon>Erigoninae</taxon>
        <taxon>Oedothorax</taxon>
    </lineage>
</organism>
<evidence type="ECO:0000256" key="8">
    <source>
        <dbReference type="ARBA" id="ARBA00022692"/>
    </source>
</evidence>
<evidence type="ECO:0000256" key="7">
    <source>
        <dbReference type="ARBA" id="ARBA00022643"/>
    </source>
</evidence>
<dbReference type="InterPro" id="IPR050074">
    <property type="entry name" value="DHO_dehydrogenase"/>
</dbReference>
<reference evidence="18 19" key="1">
    <citation type="journal article" date="2022" name="Nat. Ecol. Evol.">
        <title>A masculinizing supergene underlies an exaggerated male reproductive morph in a spider.</title>
        <authorList>
            <person name="Hendrickx F."/>
            <person name="De Corte Z."/>
            <person name="Sonet G."/>
            <person name="Van Belleghem S.M."/>
            <person name="Kostlbacher S."/>
            <person name="Vangestel C."/>
        </authorList>
    </citation>
    <scope>NUCLEOTIDE SEQUENCE [LARGE SCALE GENOMIC DNA]</scope>
    <source>
        <strain evidence="18">W744_W776</strain>
    </source>
</reference>
<dbReference type="Gene3D" id="3.20.20.70">
    <property type="entry name" value="Aldolase class I"/>
    <property type="match status" value="1"/>
</dbReference>
<dbReference type="InterPro" id="IPR013785">
    <property type="entry name" value="Aldolase_TIM"/>
</dbReference>
<dbReference type="FunFam" id="3.20.20.70:FF:000066">
    <property type="entry name" value="Dihydroorotate dehydrogenase (quinone), mitochondrial"/>
    <property type="match status" value="1"/>
</dbReference>
<evidence type="ECO:0000256" key="15">
    <source>
        <dbReference type="ARBA" id="ARBA00048639"/>
    </source>
</evidence>
<evidence type="ECO:0000313" key="19">
    <source>
        <dbReference type="Proteomes" id="UP000827092"/>
    </source>
</evidence>
<evidence type="ECO:0000256" key="13">
    <source>
        <dbReference type="ARBA" id="ARBA00023128"/>
    </source>
</evidence>
<keyword evidence="19" id="KW-1185">Reference proteome</keyword>
<keyword evidence="7 16" id="KW-0288">FMN</keyword>
<dbReference type="AlphaFoldDB" id="A0AAV6UBM5"/>
<evidence type="ECO:0000256" key="12">
    <source>
        <dbReference type="ARBA" id="ARBA00023002"/>
    </source>
</evidence>
<comment type="subcellular location">
    <subcellularLocation>
        <location evidence="1 16">Mitochondrion inner membrane</location>
        <topology evidence="1 16">Single-pass membrane protein</topology>
    </subcellularLocation>
</comment>
<feature type="domain" description="Dihydroorotate dehydrogenase catalytic" evidence="17">
    <location>
        <begin position="78"/>
        <end position="369"/>
    </location>
</feature>
<evidence type="ECO:0000256" key="11">
    <source>
        <dbReference type="ARBA" id="ARBA00022989"/>
    </source>
</evidence>
<dbReference type="PROSITE" id="PS00912">
    <property type="entry name" value="DHODEHASE_2"/>
    <property type="match status" value="1"/>
</dbReference>
<comment type="cofactor">
    <cofactor evidence="16">
        <name>FMN</name>
        <dbReference type="ChEBI" id="CHEBI:58210"/>
    </cofactor>
    <text evidence="16">Binds 1 FMN per subunit.</text>
</comment>
<evidence type="ECO:0000256" key="10">
    <source>
        <dbReference type="ARBA" id="ARBA00022946"/>
    </source>
</evidence>
<comment type="catalytic activity">
    <reaction evidence="15 16">
        <text>(S)-dihydroorotate + a quinone = orotate + a quinol</text>
        <dbReference type="Rhea" id="RHEA:30187"/>
        <dbReference type="ChEBI" id="CHEBI:24646"/>
        <dbReference type="ChEBI" id="CHEBI:30839"/>
        <dbReference type="ChEBI" id="CHEBI:30864"/>
        <dbReference type="ChEBI" id="CHEBI:132124"/>
        <dbReference type="EC" id="1.3.5.2"/>
    </reaction>
</comment>
<dbReference type="InterPro" id="IPR005720">
    <property type="entry name" value="Dihydroorotate_DH_cat"/>
</dbReference>
<dbReference type="NCBIfam" id="NF003645">
    <property type="entry name" value="PRK05286.1-2"/>
    <property type="match status" value="1"/>
</dbReference>
<keyword evidence="12 16" id="KW-0560">Oxidoreductase</keyword>
<dbReference type="Proteomes" id="UP000827092">
    <property type="component" value="Unassembled WGS sequence"/>
</dbReference>
<accession>A0AAV6UBM5</accession>
<dbReference type="InterPro" id="IPR001295">
    <property type="entry name" value="Dihydroorotate_DH_CS"/>
</dbReference>
<evidence type="ECO:0000256" key="4">
    <source>
        <dbReference type="ARBA" id="ARBA00012791"/>
    </source>
</evidence>
<evidence type="ECO:0000256" key="6">
    <source>
        <dbReference type="ARBA" id="ARBA00022630"/>
    </source>
</evidence>
<dbReference type="NCBIfam" id="TIGR01036">
    <property type="entry name" value="pyrD_sub2"/>
    <property type="match status" value="1"/>
</dbReference>
<keyword evidence="6 16" id="KW-0285">Flavoprotein</keyword>
<dbReference type="GO" id="GO:0106430">
    <property type="term" value="F:dihydroorotate dehydrogenase (quinone) activity"/>
    <property type="evidence" value="ECO:0007669"/>
    <property type="project" value="UniProtKB-EC"/>
</dbReference>
<evidence type="ECO:0000256" key="5">
    <source>
        <dbReference type="ARBA" id="ARBA00017599"/>
    </source>
</evidence>
<dbReference type="PROSITE" id="PS00911">
    <property type="entry name" value="DHODEHASE_1"/>
    <property type="match status" value="1"/>
</dbReference>
<dbReference type="GO" id="GO:0009220">
    <property type="term" value="P:pyrimidine ribonucleotide biosynthetic process"/>
    <property type="evidence" value="ECO:0007669"/>
    <property type="project" value="TreeGrafter"/>
</dbReference>
<evidence type="ECO:0000256" key="3">
    <source>
        <dbReference type="ARBA" id="ARBA00005359"/>
    </source>
</evidence>
<evidence type="ECO:0000313" key="18">
    <source>
        <dbReference type="EMBL" id="KAG8181762.1"/>
    </source>
</evidence>
<keyword evidence="10" id="KW-0809">Transit peptide</keyword>
<dbReference type="SUPFAM" id="SSF51395">
    <property type="entry name" value="FMN-linked oxidoreductases"/>
    <property type="match status" value="1"/>
</dbReference>
<comment type="caution">
    <text evidence="18">The sequence shown here is derived from an EMBL/GenBank/DDBJ whole genome shotgun (WGS) entry which is preliminary data.</text>
</comment>
<evidence type="ECO:0000256" key="14">
    <source>
        <dbReference type="ARBA" id="ARBA00023136"/>
    </source>
</evidence>
<proteinExistence type="inferred from homology"/>
<dbReference type="NCBIfam" id="NF003652">
    <property type="entry name" value="PRK05286.2-5"/>
    <property type="match status" value="1"/>
</dbReference>
<dbReference type="GO" id="GO:0006207">
    <property type="term" value="P:'de novo' pyrimidine nucleobase biosynthetic process"/>
    <property type="evidence" value="ECO:0007669"/>
    <property type="project" value="InterPro"/>
</dbReference>
<keyword evidence="8 16" id="KW-0812">Transmembrane</keyword>
<gene>
    <name evidence="18" type="ORF">JTE90_018070</name>
</gene>
<evidence type="ECO:0000256" key="1">
    <source>
        <dbReference type="ARBA" id="ARBA00004434"/>
    </source>
</evidence>
<keyword evidence="11 16" id="KW-1133">Transmembrane helix</keyword>
<evidence type="ECO:0000256" key="2">
    <source>
        <dbReference type="ARBA" id="ARBA00005161"/>
    </source>
</evidence>
<keyword evidence="9 16" id="KW-0999">Mitochondrion inner membrane</keyword>
<sequence length="387" mass="41949">MSSRILWKKLKSMAVVAAGGTIVFTTISLYQGNERFYKNVAMPTLHFLFSAETSQTLGLLAAKLSLIPKCKVEDGSLLKTSLFGLEFTNPIGIAAGLDKNGDASSGLFKTGIGFLEIGTVTPLPQSGNPKPRIFTLAENEALINRCGFNSKGHKHVKQRLEVRENKGILGVNLGKNKESESAEEDYAKGIMEFAYIADYFTINVSSPNTPGLRSLQKRQALEHLLDKVLEAREKNVKKPPILLKISPDLSMEEKKDIAQVVLRKGKQIDGLIVTNTTISRPESLQGLHKSETGGLSGQPLKQLSTQSIRDMYKLTKGQIPIVGVGGVASGADAYEKIKAGASLIQLYTALAFEGPPVIGKIKRELKDLLIADNYGNVQEAIGADNKL</sequence>
<evidence type="ECO:0000259" key="17">
    <source>
        <dbReference type="Pfam" id="PF01180"/>
    </source>
</evidence>
<protein>
    <recommendedName>
        <fullName evidence="5 16">Dihydroorotate dehydrogenase (quinone), mitochondrial</fullName>
        <shortName evidence="16">DHOdehase</shortName>
        <ecNumber evidence="4 16">1.3.5.2</ecNumber>
    </recommendedName>
</protein>
<comment type="similarity">
    <text evidence="3 16">Belongs to the dihydroorotate dehydrogenase family. Type 2 subfamily.</text>
</comment>
<dbReference type="Pfam" id="PF01180">
    <property type="entry name" value="DHO_dh"/>
    <property type="match status" value="1"/>
</dbReference>
<keyword evidence="14 16" id="KW-0472">Membrane</keyword>
<feature type="transmembrane region" description="Helical" evidence="16">
    <location>
        <begin position="12"/>
        <end position="30"/>
    </location>
</feature>
<dbReference type="EMBL" id="JAFNEN010000497">
    <property type="protein sequence ID" value="KAG8181762.1"/>
    <property type="molecule type" value="Genomic_DNA"/>
</dbReference>
<comment type="pathway">
    <text evidence="2 16">Pyrimidine metabolism; UMP biosynthesis via de novo pathway; orotate from (S)-dihydroorotate (quinone route): step 1/1.</text>
</comment>
<keyword evidence="13 16" id="KW-0496">Mitochondrion</keyword>
<dbReference type="PANTHER" id="PTHR48109">
    <property type="entry name" value="DIHYDROOROTATE DEHYDROGENASE (QUINONE), MITOCHONDRIAL-RELATED"/>
    <property type="match status" value="1"/>
</dbReference>
<evidence type="ECO:0000256" key="16">
    <source>
        <dbReference type="RuleBase" id="RU361255"/>
    </source>
</evidence>
<evidence type="ECO:0000256" key="9">
    <source>
        <dbReference type="ARBA" id="ARBA00022792"/>
    </source>
</evidence>
<dbReference type="CDD" id="cd04738">
    <property type="entry name" value="DHOD_2_like"/>
    <property type="match status" value="1"/>
</dbReference>
<dbReference type="PANTHER" id="PTHR48109:SF4">
    <property type="entry name" value="DIHYDROOROTATE DEHYDROGENASE (QUINONE), MITOCHONDRIAL"/>
    <property type="match status" value="1"/>
</dbReference>
<dbReference type="InterPro" id="IPR005719">
    <property type="entry name" value="Dihydroorotate_DH_2"/>
</dbReference>
<name>A0AAV6UBM5_9ARAC</name>